<dbReference type="EMBL" id="AQRA01000003">
    <property type="protein sequence ID" value="EZH74636.1"/>
    <property type="molecule type" value="Genomic_DNA"/>
</dbReference>
<dbReference type="eggNOG" id="ENOG502ZA5V">
    <property type="taxonomic scope" value="Bacteria"/>
</dbReference>
<comment type="caution">
    <text evidence="1">The sequence shown here is derived from an EMBL/GenBank/DDBJ whole genome shotgun (WGS) entry which is preliminary data.</text>
</comment>
<dbReference type="RefSeq" id="WP_034241223.1">
    <property type="nucleotide sequence ID" value="NZ_AQRA01000003.1"/>
</dbReference>
<proteinExistence type="predicted"/>
<organism evidence="1 2">
    <name type="scientific">Aquimarina atlantica</name>
    <dbReference type="NCBI Taxonomy" id="1317122"/>
    <lineage>
        <taxon>Bacteria</taxon>
        <taxon>Pseudomonadati</taxon>
        <taxon>Bacteroidota</taxon>
        <taxon>Flavobacteriia</taxon>
        <taxon>Flavobacteriales</taxon>
        <taxon>Flavobacteriaceae</taxon>
        <taxon>Aquimarina</taxon>
    </lineage>
</organism>
<sequence>MIISMQGDWNVKVKAKSASYPQRFIVIGADTGNGTHSGTVGTTVNVTGDQWAIAIQNDPGEGYQQSDTKIKFPKTTGGNHSFEILSNDAGGDSDFNDLVLECSTPVNINDFLIYGHVSMYSGRCLFNPCWRGPFVIDTYVGLLEALKNSKIKRYIEKLYPERIPEDIGPIPPDPAPFKPIVIDLEGQATKPKTELLYRRLENPDLVSKKKEKASEFAAANYKLISSRKREVSLADASRVRDLRLVKAIEGLYFRCNTEPANNITLTFEEYDRTAAELAGDAYTGEGNRRLLGDTITDMNGNYIFRFSFDMSFPGIEDSSDQAPGENINVVAYPDVIVKVTSLAPNTVLYESAPYYNIPNKKRINLCLPKSQIQPSSACFNGNLIGSLGNVFIGGNQNTTASFFPSQLHRNGFNNDLEPSGKISVNSSLAGFKVDCAAWGGTIDMTGCMYDVSKTAAQNKIKWYTIRIKRSGTIPWVFVSQNYKHPRYSKRNLPNYNGDDVGPFYSQLLKVDGGPAVSVPAYRNIQREMNVDHIDWIPDKIGRYMQLRTSIYDKVQGETKPGTFYVRVDGYDGNGNPVANATDMIALYIHNKPLNFDFSALTFADTSIVNAGCGLYRLEDYELNTEINFNFRANDPYGFVDSYALTMSRCPGPMIGLRVNTPNPPLSDTVSGDTILSSGNASGNQPHACPGYSGTLQEFSDAGLINVGIQPALTEGGWIKANEYFTRLSFHLTARKRITNGYNSGLSSLYQAHRSILMERINLPTP</sequence>
<dbReference type="AlphaFoldDB" id="A0A023BX59"/>
<evidence type="ECO:0000313" key="2">
    <source>
        <dbReference type="Proteomes" id="UP000023541"/>
    </source>
</evidence>
<dbReference type="Proteomes" id="UP000023541">
    <property type="component" value="Unassembled WGS sequence"/>
</dbReference>
<reference evidence="1 2" key="1">
    <citation type="submission" date="2014-04" db="EMBL/GenBank/DDBJ databases">
        <title>Aquimarina sp. 22II-S11-z7 Genome Sequencing.</title>
        <authorList>
            <person name="Lai Q."/>
        </authorList>
    </citation>
    <scope>NUCLEOTIDE SEQUENCE [LARGE SCALE GENOMIC DNA]</scope>
    <source>
        <strain evidence="1 2">22II-S11-z7</strain>
    </source>
</reference>
<dbReference type="STRING" id="1317122.ATO12_12785"/>
<keyword evidence="2" id="KW-1185">Reference proteome</keyword>
<name>A0A023BX59_9FLAO</name>
<accession>A0A023BX59</accession>
<evidence type="ECO:0000313" key="1">
    <source>
        <dbReference type="EMBL" id="EZH74636.1"/>
    </source>
</evidence>
<protein>
    <submittedName>
        <fullName evidence="1">Uncharacterized protein</fullName>
    </submittedName>
</protein>
<gene>
    <name evidence="1" type="ORF">ATO12_12785</name>
</gene>
<dbReference type="OrthoDB" id="9178337at2"/>